<evidence type="ECO:0000256" key="5">
    <source>
        <dbReference type="ARBA" id="ARBA00022989"/>
    </source>
</evidence>
<feature type="transmembrane region" description="Helical" evidence="7">
    <location>
        <begin position="211"/>
        <end position="229"/>
    </location>
</feature>
<feature type="transmembrane region" description="Helical" evidence="7">
    <location>
        <begin position="153"/>
        <end position="169"/>
    </location>
</feature>
<feature type="transmembrane region" description="Helical" evidence="7">
    <location>
        <begin position="114"/>
        <end position="141"/>
    </location>
</feature>
<dbReference type="GO" id="GO:0005886">
    <property type="term" value="C:plasma membrane"/>
    <property type="evidence" value="ECO:0007669"/>
    <property type="project" value="UniProtKB-SubCell"/>
</dbReference>
<organism evidence="9 10">
    <name type="scientific">Craterilacuibacter sinensis</name>
    <dbReference type="NCBI Taxonomy" id="2686017"/>
    <lineage>
        <taxon>Bacteria</taxon>
        <taxon>Pseudomonadati</taxon>
        <taxon>Pseudomonadota</taxon>
        <taxon>Betaproteobacteria</taxon>
        <taxon>Neisseriales</taxon>
        <taxon>Neisseriaceae</taxon>
        <taxon>Craterilacuibacter</taxon>
    </lineage>
</organism>
<keyword evidence="6 7" id="KW-0472">Membrane</keyword>
<keyword evidence="4 7" id="KW-0812">Transmembrane</keyword>
<dbReference type="Pfam" id="PF01757">
    <property type="entry name" value="Acyl_transf_3"/>
    <property type="match status" value="1"/>
</dbReference>
<evidence type="ECO:0000313" key="10">
    <source>
        <dbReference type="Proteomes" id="UP000467214"/>
    </source>
</evidence>
<protein>
    <submittedName>
        <fullName evidence="9">Acyltransferase family protein</fullName>
    </submittedName>
</protein>
<evidence type="ECO:0000256" key="7">
    <source>
        <dbReference type="SAM" id="Phobius"/>
    </source>
</evidence>
<feature type="domain" description="Acyltransferase 3" evidence="8">
    <location>
        <begin position="11"/>
        <end position="322"/>
    </location>
</feature>
<feature type="transmembrane region" description="Helical" evidence="7">
    <location>
        <begin position="41"/>
        <end position="62"/>
    </location>
</feature>
<dbReference type="RefSeq" id="WP_160796031.1">
    <property type="nucleotide sequence ID" value="NZ_WSSB01000005.1"/>
</dbReference>
<comment type="subcellular location">
    <subcellularLocation>
        <location evidence="1">Cell membrane</location>
        <topology evidence="1">Multi-pass membrane protein</topology>
    </subcellularLocation>
</comment>
<dbReference type="Proteomes" id="UP000467214">
    <property type="component" value="Unassembled WGS sequence"/>
</dbReference>
<reference evidence="9 10" key="1">
    <citation type="submission" date="2019-12" db="EMBL/GenBank/DDBJ databases">
        <title>Neisseriaceae gen. nov. sp. Genome sequencing and assembly.</title>
        <authorList>
            <person name="Liu Z."/>
            <person name="Li A."/>
        </authorList>
    </citation>
    <scope>NUCLEOTIDE SEQUENCE [LARGE SCALE GENOMIC DNA]</scope>
    <source>
        <strain evidence="9 10">B2N2-7</strain>
    </source>
</reference>
<evidence type="ECO:0000256" key="4">
    <source>
        <dbReference type="ARBA" id="ARBA00022692"/>
    </source>
</evidence>
<name>A0A845BN30_9NEIS</name>
<evidence type="ECO:0000259" key="8">
    <source>
        <dbReference type="Pfam" id="PF01757"/>
    </source>
</evidence>
<dbReference type="GO" id="GO:0016413">
    <property type="term" value="F:O-acetyltransferase activity"/>
    <property type="evidence" value="ECO:0007669"/>
    <property type="project" value="TreeGrafter"/>
</dbReference>
<dbReference type="EMBL" id="WSSB01000005">
    <property type="protein sequence ID" value="MXR36810.1"/>
    <property type="molecule type" value="Genomic_DNA"/>
</dbReference>
<keyword evidence="9" id="KW-0012">Acyltransferase</keyword>
<comment type="similarity">
    <text evidence="2">Belongs to the acyltransferase 3 family.</text>
</comment>
<evidence type="ECO:0000256" key="6">
    <source>
        <dbReference type="ARBA" id="ARBA00023136"/>
    </source>
</evidence>
<feature type="transmembrane region" description="Helical" evidence="7">
    <location>
        <begin position="306"/>
        <end position="327"/>
    </location>
</feature>
<feature type="transmembrane region" description="Helical" evidence="7">
    <location>
        <begin position="273"/>
        <end position="294"/>
    </location>
</feature>
<feature type="transmembrane region" description="Helical" evidence="7">
    <location>
        <begin position="241"/>
        <end position="261"/>
    </location>
</feature>
<comment type="caution">
    <text evidence="9">The sequence shown here is derived from an EMBL/GenBank/DDBJ whole genome shotgun (WGS) entry which is preliminary data.</text>
</comment>
<proteinExistence type="inferred from homology"/>
<evidence type="ECO:0000256" key="3">
    <source>
        <dbReference type="ARBA" id="ARBA00022475"/>
    </source>
</evidence>
<evidence type="ECO:0000256" key="1">
    <source>
        <dbReference type="ARBA" id="ARBA00004651"/>
    </source>
</evidence>
<dbReference type="PANTHER" id="PTHR40074">
    <property type="entry name" value="O-ACETYLTRANSFERASE WECH"/>
    <property type="match status" value="1"/>
</dbReference>
<keyword evidence="10" id="KW-1185">Reference proteome</keyword>
<dbReference type="GO" id="GO:0009246">
    <property type="term" value="P:enterobacterial common antigen biosynthetic process"/>
    <property type="evidence" value="ECO:0007669"/>
    <property type="project" value="TreeGrafter"/>
</dbReference>
<dbReference type="PANTHER" id="PTHR40074:SF2">
    <property type="entry name" value="O-ACETYLTRANSFERASE WECH"/>
    <property type="match status" value="1"/>
</dbReference>
<keyword evidence="9" id="KW-0808">Transferase</keyword>
<keyword evidence="3" id="KW-1003">Cell membrane</keyword>
<accession>A0A845BN30</accession>
<sequence length="341" mass="39108">MSKVNGGEFLYSFENMRAVAILFVIFSHFSSVYKFGESADIVKFILADATTLFVFISGYLFYYLSGNKGFGYLDYLGKKFKFVVLPFFFFSFFAILAGLVFRENELYGLTPVAYMLWSFIVGGVVNGAMWFIPMICLFFLVSPMLLFCTKRDWFFVVVVAAVLFSVYSFRPVGNQNPVLSFFHFMGFYLMGMFFARGGVVMDLLRSRSKTVMAVSASGFFVLLVVWLGGDQVVQGYFDYILQPNIIQMGKLFFVVFLFFLFERFLSKKIKPMSYIANISFGLFFVHGFWSLVFLKAASYLEVSRLSTYFSLEFLFVFCFSVISIDIAKRILGARSRYVIGC</sequence>
<gene>
    <name evidence="9" type="ORF">GQF02_07485</name>
</gene>
<evidence type="ECO:0000256" key="2">
    <source>
        <dbReference type="ARBA" id="ARBA00007400"/>
    </source>
</evidence>
<feature type="transmembrane region" description="Helical" evidence="7">
    <location>
        <begin position="181"/>
        <end position="199"/>
    </location>
</feature>
<dbReference type="InterPro" id="IPR002656">
    <property type="entry name" value="Acyl_transf_3_dom"/>
</dbReference>
<dbReference type="AlphaFoldDB" id="A0A845BN30"/>
<keyword evidence="5 7" id="KW-1133">Transmembrane helix</keyword>
<feature type="transmembrane region" description="Helical" evidence="7">
    <location>
        <begin position="9"/>
        <end position="29"/>
    </location>
</feature>
<evidence type="ECO:0000313" key="9">
    <source>
        <dbReference type="EMBL" id="MXR36810.1"/>
    </source>
</evidence>
<feature type="transmembrane region" description="Helical" evidence="7">
    <location>
        <begin position="82"/>
        <end position="102"/>
    </location>
</feature>